<protein>
    <recommendedName>
        <fullName evidence="4">2-phospho-L-lactate transferase</fullName>
    </recommendedName>
</protein>
<dbReference type="AlphaFoldDB" id="X1J0R9"/>
<dbReference type="InterPro" id="IPR038136">
    <property type="entry name" value="CofD-like_dom_sf"/>
</dbReference>
<dbReference type="EMBL" id="BARU01029870">
    <property type="protein sequence ID" value="GAH71939.1"/>
    <property type="molecule type" value="Genomic_DNA"/>
</dbReference>
<dbReference type="PANTHER" id="PTHR43007:SF1">
    <property type="entry name" value="2-PHOSPHO-L-LACTATE TRANSFERASE"/>
    <property type="match status" value="1"/>
</dbReference>
<evidence type="ECO:0000256" key="2">
    <source>
        <dbReference type="ARBA" id="ARBA00022842"/>
    </source>
</evidence>
<keyword evidence="2" id="KW-0460">Magnesium</keyword>
<dbReference type="InterPro" id="IPR010115">
    <property type="entry name" value="FbiA/CofD"/>
</dbReference>
<comment type="caution">
    <text evidence="3">The sequence shown here is derived from an EMBL/GenBank/DDBJ whole genome shotgun (WGS) entry which is preliminary data.</text>
</comment>
<sequence>INEAKPVNSIFEYINKAEKIIICPSNPIVSIGTIIGLPGIRDALKKVKQKIIAISPIIEGATVKGPADKLMRCFGLEVSCVGVAKYYKDILDHFVIDKKDCNIKSEIEELGIHTYCYDTIMDSIEKKKKLAQFVIDIKI</sequence>
<gene>
    <name evidence="3" type="ORF">S03H2_47466</name>
</gene>
<dbReference type="InterPro" id="IPR002882">
    <property type="entry name" value="CofD"/>
</dbReference>
<proteinExistence type="predicted"/>
<evidence type="ECO:0008006" key="4">
    <source>
        <dbReference type="Google" id="ProtNLM"/>
    </source>
</evidence>
<dbReference type="GO" id="GO:0000287">
    <property type="term" value="F:magnesium ion binding"/>
    <property type="evidence" value="ECO:0007669"/>
    <property type="project" value="InterPro"/>
</dbReference>
<organism evidence="3">
    <name type="scientific">marine sediment metagenome</name>
    <dbReference type="NCBI Taxonomy" id="412755"/>
    <lineage>
        <taxon>unclassified sequences</taxon>
        <taxon>metagenomes</taxon>
        <taxon>ecological metagenomes</taxon>
    </lineage>
</organism>
<evidence type="ECO:0000256" key="1">
    <source>
        <dbReference type="ARBA" id="ARBA00022679"/>
    </source>
</evidence>
<accession>X1J0R9</accession>
<keyword evidence="1" id="KW-0808">Transferase</keyword>
<evidence type="ECO:0000313" key="3">
    <source>
        <dbReference type="EMBL" id="GAH71939.1"/>
    </source>
</evidence>
<name>X1J0R9_9ZZZZ</name>
<dbReference type="PANTHER" id="PTHR43007">
    <property type="entry name" value="2-PHOSPHO-L-LACTATE TRANSFERASE"/>
    <property type="match status" value="1"/>
</dbReference>
<dbReference type="GO" id="GO:0043743">
    <property type="term" value="F:LPPG:FO 2-phospho-L-lactate transferase activity"/>
    <property type="evidence" value="ECO:0007669"/>
    <property type="project" value="InterPro"/>
</dbReference>
<dbReference type="Pfam" id="PF01933">
    <property type="entry name" value="CofD"/>
    <property type="match status" value="1"/>
</dbReference>
<reference evidence="3" key="1">
    <citation type="journal article" date="2014" name="Front. Microbiol.">
        <title>High frequency of phylogenetically diverse reductive dehalogenase-homologous genes in deep subseafloor sedimentary metagenomes.</title>
        <authorList>
            <person name="Kawai M."/>
            <person name="Futagami T."/>
            <person name="Toyoda A."/>
            <person name="Takaki Y."/>
            <person name="Nishi S."/>
            <person name="Hori S."/>
            <person name="Arai W."/>
            <person name="Tsubouchi T."/>
            <person name="Morono Y."/>
            <person name="Uchiyama I."/>
            <person name="Ito T."/>
            <person name="Fujiyama A."/>
            <person name="Inagaki F."/>
            <person name="Takami H."/>
        </authorList>
    </citation>
    <scope>NUCLEOTIDE SEQUENCE</scope>
    <source>
        <strain evidence="3">Expedition CK06-06</strain>
    </source>
</reference>
<feature type="non-terminal residue" evidence="3">
    <location>
        <position position="1"/>
    </location>
</feature>
<dbReference type="Gene3D" id="3.40.50.10680">
    <property type="entry name" value="CofD-like domains"/>
    <property type="match status" value="1"/>
</dbReference>
<dbReference type="SUPFAM" id="SSF142338">
    <property type="entry name" value="CofD-like"/>
    <property type="match status" value="1"/>
</dbReference>